<feature type="compositionally biased region" description="Basic residues" evidence="1">
    <location>
        <begin position="354"/>
        <end position="364"/>
    </location>
</feature>
<name>V9LTR8_CRIME</name>
<evidence type="ECO:0000256" key="2">
    <source>
        <dbReference type="SAM" id="Phobius"/>
    </source>
</evidence>
<keyword evidence="2" id="KW-0812">Transmembrane</keyword>
<feature type="compositionally biased region" description="Polar residues" evidence="1">
    <location>
        <begin position="756"/>
        <end position="770"/>
    </location>
</feature>
<feature type="region of interest" description="Disordered" evidence="1">
    <location>
        <begin position="1544"/>
        <end position="1641"/>
    </location>
</feature>
<keyword evidence="2" id="KW-1133">Transmembrane helix</keyword>
<feature type="compositionally biased region" description="Acidic residues" evidence="1">
    <location>
        <begin position="1279"/>
        <end position="1288"/>
    </location>
</feature>
<dbReference type="Gene3D" id="1.10.510.10">
    <property type="entry name" value="Transferase(Phosphotransferase) domain 1"/>
    <property type="match status" value="1"/>
</dbReference>
<feature type="region of interest" description="Disordered" evidence="1">
    <location>
        <begin position="1139"/>
        <end position="1159"/>
    </location>
</feature>
<feature type="region of interest" description="Disordered" evidence="1">
    <location>
        <begin position="913"/>
        <end position="948"/>
    </location>
</feature>
<feature type="compositionally biased region" description="Basic residues" evidence="1">
    <location>
        <begin position="1557"/>
        <end position="1575"/>
    </location>
</feature>
<feature type="transmembrane region" description="Helical" evidence="2">
    <location>
        <begin position="32"/>
        <end position="56"/>
    </location>
</feature>
<feature type="compositionally biased region" description="Acidic residues" evidence="1">
    <location>
        <begin position="1247"/>
        <end position="1271"/>
    </location>
</feature>
<feature type="region of interest" description="Disordered" evidence="1">
    <location>
        <begin position="1339"/>
        <end position="1362"/>
    </location>
</feature>
<dbReference type="GO" id="GO:0004672">
    <property type="term" value="F:protein kinase activity"/>
    <property type="evidence" value="ECO:0007669"/>
    <property type="project" value="InterPro"/>
</dbReference>
<keyword evidence="2" id="KW-0472">Membrane</keyword>
<feature type="compositionally biased region" description="Low complexity" evidence="1">
    <location>
        <begin position="1193"/>
        <end position="1219"/>
    </location>
</feature>
<evidence type="ECO:0000259" key="3">
    <source>
        <dbReference type="PROSITE" id="PS50011"/>
    </source>
</evidence>
<feature type="compositionally biased region" description="Polar residues" evidence="1">
    <location>
        <begin position="331"/>
        <end position="353"/>
    </location>
</feature>
<feature type="compositionally biased region" description="Polar residues" evidence="1">
    <location>
        <begin position="438"/>
        <end position="448"/>
    </location>
</feature>
<feature type="compositionally biased region" description="Basic and acidic residues" evidence="1">
    <location>
        <begin position="565"/>
        <end position="579"/>
    </location>
</feature>
<feature type="region of interest" description="Disordered" evidence="1">
    <location>
        <begin position="1238"/>
        <end position="1291"/>
    </location>
</feature>
<reference evidence="4" key="1">
    <citation type="submission" date="2011-12" db="EMBL/GenBank/DDBJ databases">
        <title>The Crithidia mellificae genome.</title>
        <authorList>
            <person name="Runckel C."/>
            <person name="Flenniken M."/>
            <person name="Ruby J.G."/>
            <person name="DeRisi J."/>
        </authorList>
    </citation>
    <scope>NUCLEOTIDE SEQUENCE</scope>
    <source>
        <strain evidence="4">SF</strain>
    </source>
</reference>
<feature type="region of interest" description="Disordered" evidence="1">
    <location>
        <begin position="1193"/>
        <end position="1220"/>
    </location>
</feature>
<organism evidence="4">
    <name type="scientific">Crithidia mellificae</name>
    <dbReference type="NCBI Taxonomy" id="796356"/>
    <lineage>
        <taxon>Eukaryota</taxon>
        <taxon>Discoba</taxon>
        <taxon>Euglenozoa</taxon>
        <taxon>Kinetoplastea</taxon>
        <taxon>Metakinetoplastina</taxon>
        <taxon>Trypanosomatida</taxon>
        <taxon>Trypanosomatidae</taxon>
        <taxon>Leishmaniinae</taxon>
        <taxon>Crithidia</taxon>
    </lineage>
</organism>
<feature type="compositionally biased region" description="Low complexity" evidence="1">
    <location>
        <begin position="598"/>
        <end position="617"/>
    </location>
</feature>
<feature type="compositionally biased region" description="Polar residues" evidence="1">
    <location>
        <begin position="1547"/>
        <end position="1556"/>
    </location>
</feature>
<feature type="compositionally biased region" description="Polar residues" evidence="1">
    <location>
        <begin position="939"/>
        <end position="948"/>
    </location>
</feature>
<feature type="compositionally biased region" description="Low complexity" evidence="1">
    <location>
        <begin position="553"/>
        <end position="562"/>
    </location>
</feature>
<dbReference type="SUPFAM" id="SSF56112">
    <property type="entry name" value="Protein kinase-like (PK-like)"/>
    <property type="match status" value="1"/>
</dbReference>
<dbReference type="InterPro" id="IPR011009">
    <property type="entry name" value="Kinase-like_dom_sf"/>
</dbReference>
<feature type="transmembrane region" description="Helical" evidence="2">
    <location>
        <begin position="104"/>
        <end position="121"/>
    </location>
</feature>
<dbReference type="EMBL" id="JQ247770">
    <property type="protein sequence ID" value="AFU73928.1"/>
    <property type="molecule type" value="Genomic_DNA"/>
</dbReference>
<feature type="region of interest" description="Disordered" evidence="1">
    <location>
        <begin position="270"/>
        <end position="301"/>
    </location>
</feature>
<feature type="region of interest" description="Disordered" evidence="1">
    <location>
        <begin position="393"/>
        <end position="462"/>
    </location>
</feature>
<feature type="region of interest" description="Disordered" evidence="1">
    <location>
        <begin position="331"/>
        <end position="378"/>
    </location>
</feature>
<feature type="region of interest" description="Disordered" evidence="1">
    <location>
        <begin position="728"/>
        <end position="783"/>
    </location>
</feature>
<evidence type="ECO:0000313" key="4">
    <source>
        <dbReference type="EMBL" id="AFU73928.1"/>
    </source>
</evidence>
<feature type="transmembrane region" description="Helical" evidence="2">
    <location>
        <begin position="63"/>
        <end position="84"/>
    </location>
</feature>
<feature type="compositionally biased region" description="Low complexity" evidence="1">
    <location>
        <begin position="1585"/>
        <end position="1595"/>
    </location>
</feature>
<evidence type="ECO:0000256" key="1">
    <source>
        <dbReference type="SAM" id="MobiDB-lite"/>
    </source>
</evidence>
<accession>V9LTR8</accession>
<dbReference type="GO" id="GO:0005524">
    <property type="term" value="F:ATP binding"/>
    <property type="evidence" value="ECO:0007669"/>
    <property type="project" value="InterPro"/>
</dbReference>
<feature type="region of interest" description="Disordered" evidence="1">
    <location>
        <begin position="552"/>
        <end position="617"/>
    </location>
</feature>
<feature type="region of interest" description="Disordered" evidence="1">
    <location>
        <begin position="989"/>
        <end position="1012"/>
    </location>
</feature>
<dbReference type="InterPro" id="IPR000719">
    <property type="entry name" value="Prot_kinase_dom"/>
</dbReference>
<dbReference type="PROSITE" id="PS50011">
    <property type="entry name" value="PROTEIN_KINASE_DOM"/>
    <property type="match status" value="1"/>
</dbReference>
<feature type="domain" description="Protein kinase" evidence="3">
    <location>
        <begin position="1559"/>
        <end position="1924"/>
    </location>
</feature>
<proteinExistence type="predicted"/>
<sequence length="1939" mass="206034">MIYFARNDYFVLTGKEYSVADSPHFRALVPEYFSLVLSLLFFFFLRPIFFFFSPFFLIYSQHFYCFCAFAPLSCPASRLVLFFVYMCVCVCRECKACSFIYSDFQGSLFFLFFLCEVGLLLPQNSLIFVFSTLSFPSVRFFFFFSFNCYFAMESVDKARILLGHDGPLSQMKYVDKGKNNNSSNDSSLNNGAALSYHAYKGGSMSGLSTATVPHTTFASSSSLQCQGSDIKNLTKVSSPSTKLNPPEVIVPPRTNVPVTINLLNQKLEPTVTPGNISRTTTSSFRRQQRGNVERGSNFPSASTSSLFSCPASALQPSAENLIVTGASSSCGGTSVSAAGPHKTSNTPNVSVSTGRRRTYPRGRKALGDDDGEREARAARATYRKAKRLRCASATVNPSSDVHTGDDGVGGGVGSTTTSTDDTSDTSFEKQVYDVPRPQNDTAVGSATAATLPPTLGGNNNGGSTAMIAAATASAAHTSEADTRNAERCQRRILNGAAAATSNVMRAEGTLNASRREAQSARKVLRLAELNNGALPATRELRSFAGVLSGPVASRPSLPPLLSHPADAESSRRSAAELKTPEPPVPLSTCSDALPAMTSSPAEQQRRQQQCSPRSSTATAAPAAAQVIPIVPFSPYTQLPLASSSRQAAFPDAVIDSTMGYYMGISYCYSEGNAAETAKESGTAAVETVVATSDAVTAVATVIDVEGGKKPVQQTLAVPAPPRVPKNRIAKVTASEGGDDRDDVKGGEEEEEGQGLPQATFSYFNNLPDSATSRRSDRGKSGTSPCVAAAAARWTTTASVACPDTATPSVPRDVEFSLISGRGDKVNDTFFSLFPAHCMARGGATTSMTTTTTITNAATTPSHVGYHLVPPLPSVSGRTQLSSAALTSPIHQCGAGLSIGKDGQEASTNSFALQPRGRRTMRLDSTMKNPADRPAGASEGTKSQLASSVEDTVDAYSRLLLSDWTGASGQSLNESAAARRALAASLGGKLESDVLPGTPATGSDTDHDGDSNESEVACAIELTTAVADIDHDSDDTVNKCDPKEDSNTRADVMSWLDTRTSTLHNRLTTPSVLAKQVPSPPKTAGVVSLCQTSDSAAGGLDGASVYDSTEFRNCGSLTVAPALAEVAPAFGSAAQKRHIRQVNITSPTRETDDNVPQFHHSSPHLVSRVAHYGKLVSSSTSLLAYFGAPTAVISSASSSSRSRNESNVVRRPSSSSSSASKLRDSESFALSFLTRSSTASTGQLADGDTNDDTSDHDDDDCKEEEEEEEEEERSSSEYSQTEEDGEDCLDSFSICSDFSDAEQAAMDQHSGQSFWSKFELGSAGDDGSHTDERQFDAPLQAMPHGSRGEHDAAGADEGDDIHRPRRLLPISDFRSFYVPEDFISESRVSATYKVRERRTRRHFAATVVLQDPGLRGGAAADASRTPINSELNTTTYVPMSPDLQRLCALSLSLLHPNLIQTFDVFYRDVKEAEQLQSLVQVCTGASDAAALTSAPAIVAPKLHTRSCKRVSLQLPAVHPSAPSETGVATAGGTAAAAAPDSVAGCSASLHSSETNSGGKHKSKDRKGKGGRHRTPTSKKAASQHNSSSSRSFFRRLFLSRKKGSTTSNSSEDNDDRHRSSTSSSTSSPREVDAAAVHMPPTVPEWADNVKVGNKDCDAHTATAVTDSGTLPGPHWPAEAMAELARRERIVAEMRAGRSNEGRAKMVERRARIEHLAALLVSGRVVTVLISELVSDDTVKQPTSLWEEARLGRGLPETQLMAITRGVANALHYLHTFRAPCLSLIHGAVEPRNVIVGANGVVKLASYASMHCWFAGAGGTGQSKEKMSGRTSRCAPSALLQQQQQLLSRGWSKVSPAQETAADMYGLGCTLLMLSCGAPLAYARQLFYAGGFVASNASMQVLLKGLLEENSAARLTAKEVLQCPFACALDPPKPLISARGR</sequence>
<protein>
    <submittedName>
        <fullName evidence="4">Conserved protein</fullName>
    </submittedName>
</protein>